<organism evidence="1 2">
    <name type="scientific">Vitis vinifera</name>
    <name type="common">Grape</name>
    <dbReference type="NCBI Taxonomy" id="29760"/>
    <lineage>
        <taxon>Eukaryota</taxon>
        <taxon>Viridiplantae</taxon>
        <taxon>Streptophyta</taxon>
        <taxon>Embryophyta</taxon>
        <taxon>Tracheophyta</taxon>
        <taxon>Spermatophyta</taxon>
        <taxon>Magnoliopsida</taxon>
        <taxon>eudicotyledons</taxon>
        <taxon>Gunneridae</taxon>
        <taxon>Pentapetalae</taxon>
        <taxon>rosids</taxon>
        <taxon>Vitales</taxon>
        <taxon>Vitaceae</taxon>
        <taxon>Viteae</taxon>
        <taxon>Vitis</taxon>
    </lineage>
</organism>
<evidence type="ECO:0000313" key="1">
    <source>
        <dbReference type="EMBL" id="CCB43120.1"/>
    </source>
</evidence>
<sequence>MEAHESFEKSASTRT</sequence>
<dbReference type="InParanoid" id="F6GTB1"/>
<reference evidence="2" key="1">
    <citation type="journal article" date="2007" name="Nature">
        <title>The grapevine genome sequence suggests ancestral hexaploidization in major angiosperm phyla.</title>
        <authorList>
            <consortium name="The French-Italian Public Consortium for Grapevine Genome Characterization."/>
            <person name="Jaillon O."/>
            <person name="Aury J.-M."/>
            <person name="Noel B."/>
            <person name="Policriti A."/>
            <person name="Clepet C."/>
            <person name="Casagrande A."/>
            <person name="Choisne N."/>
            <person name="Aubourg S."/>
            <person name="Vitulo N."/>
            <person name="Jubin C."/>
            <person name="Vezzi A."/>
            <person name="Legeai F."/>
            <person name="Hugueney P."/>
            <person name="Dasilva C."/>
            <person name="Horner D."/>
            <person name="Mica E."/>
            <person name="Jublot D."/>
            <person name="Poulain J."/>
            <person name="Bruyere C."/>
            <person name="Billault A."/>
            <person name="Segurens B."/>
            <person name="Gouyvenoux M."/>
            <person name="Ugarte E."/>
            <person name="Cattonaro F."/>
            <person name="Anthouard V."/>
            <person name="Vico V."/>
            <person name="Del Fabbro C."/>
            <person name="Alaux M."/>
            <person name="Di Gaspero G."/>
            <person name="Dumas V."/>
            <person name="Felice N."/>
            <person name="Paillard S."/>
            <person name="Juman I."/>
            <person name="Moroldo M."/>
            <person name="Scalabrin S."/>
            <person name="Canaguier A."/>
            <person name="Le Clainche I."/>
            <person name="Malacrida G."/>
            <person name="Durand E."/>
            <person name="Pesole G."/>
            <person name="Laucou V."/>
            <person name="Chatelet P."/>
            <person name="Merdinoglu D."/>
            <person name="Delledonne M."/>
            <person name="Pezzotti M."/>
            <person name="Lecharny A."/>
            <person name="Scarpelli C."/>
            <person name="Artiguenave F."/>
            <person name="Pe M.E."/>
            <person name="Valle G."/>
            <person name="Morgante M."/>
            <person name="Caboche M."/>
            <person name="Adam-Blondon A.-F."/>
            <person name="Weissenbach J."/>
            <person name="Quetier F."/>
            <person name="Wincker P."/>
        </authorList>
    </citation>
    <scope>NUCLEOTIDE SEQUENCE [LARGE SCALE GENOMIC DNA]</scope>
    <source>
        <strain evidence="2">cv. Pinot noir / PN40024</strain>
    </source>
</reference>
<name>F6GTB1_VITVI</name>
<gene>
    <name evidence="1" type="ordered locus">VIT_17s0000g05560</name>
</gene>
<accession>F6GTB1</accession>
<keyword evidence="2" id="KW-1185">Reference proteome</keyword>
<protein>
    <submittedName>
        <fullName evidence="1">Uncharacterized protein</fullName>
    </submittedName>
</protein>
<dbReference type="HOGENOM" id="CLU_3434296_0_0_1"/>
<proteinExistence type="predicted"/>
<dbReference type="Proteomes" id="UP000009183">
    <property type="component" value="Chromosome 17"/>
</dbReference>
<evidence type="ECO:0000313" key="2">
    <source>
        <dbReference type="Proteomes" id="UP000009183"/>
    </source>
</evidence>
<dbReference type="EMBL" id="FN594950">
    <property type="protein sequence ID" value="CCB43120.1"/>
    <property type="molecule type" value="Genomic_DNA"/>
</dbReference>